<dbReference type="Gene3D" id="1.10.260.160">
    <property type="match status" value="1"/>
</dbReference>
<organism evidence="2 3">
    <name type="scientific">Microbispora catharanthi</name>
    <dbReference type="NCBI Taxonomy" id="1712871"/>
    <lineage>
        <taxon>Bacteria</taxon>
        <taxon>Bacillati</taxon>
        <taxon>Actinomycetota</taxon>
        <taxon>Actinomycetes</taxon>
        <taxon>Streptosporangiales</taxon>
        <taxon>Streptosporangiaceae</taxon>
        <taxon>Microbispora</taxon>
    </lineage>
</organism>
<feature type="chain" id="PRO_5024422385" description="Alpha/beta hydrolase" evidence="1">
    <location>
        <begin position="32"/>
        <end position="418"/>
    </location>
</feature>
<proteinExistence type="predicted"/>
<accession>A0A5N6BJ04</accession>
<reference evidence="2 3" key="1">
    <citation type="submission" date="2019-10" db="EMBL/GenBank/DDBJ databases">
        <title>Nonomuraea sp. nov., isolated from Phyllanthus amarus.</title>
        <authorList>
            <person name="Klykleung N."/>
            <person name="Tanasupawat S."/>
        </authorList>
    </citation>
    <scope>NUCLEOTIDE SEQUENCE [LARGE SCALE GENOMIC DNA]</scope>
    <source>
        <strain evidence="2 3">CR1-09</strain>
    </source>
</reference>
<keyword evidence="3" id="KW-1185">Reference proteome</keyword>
<dbReference type="RefSeq" id="WP_139579542.1">
    <property type="nucleotide sequence ID" value="NZ_VDMA02000025.1"/>
</dbReference>
<dbReference type="InterPro" id="IPR029058">
    <property type="entry name" value="AB_hydrolase_fold"/>
</dbReference>
<dbReference type="Gene3D" id="3.40.50.1820">
    <property type="entry name" value="alpha/beta hydrolase"/>
    <property type="match status" value="1"/>
</dbReference>
<dbReference type="GO" id="GO:0016042">
    <property type="term" value="P:lipid catabolic process"/>
    <property type="evidence" value="ECO:0007669"/>
    <property type="project" value="InterPro"/>
</dbReference>
<keyword evidence="1" id="KW-0732">Signal</keyword>
<dbReference type="GO" id="GO:0004806">
    <property type="term" value="F:triacylglycerol lipase activity"/>
    <property type="evidence" value="ECO:0007669"/>
    <property type="project" value="InterPro"/>
</dbReference>
<evidence type="ECO:0008006" key="4">
    <source>
        <dbReference type="Google" id="ProtNLM"/>
    </source>
</evidence>
<evidence type="ECO:0000313" key="3">
    <source>
        <dbReference type="Proteomes" id="UP000313066"/>
    </source>
</evidence>
<name>A0A5N6BJ04_9ACTN</name>
<dbReference type="PANTHER" id="PTHR34853:SF1">
    <property type="entry name" value="LIPASE 5"/>
    <property type="match status" value="1"/>
</dbReference>
<sequence>MTNPLSKRLLAAAACAALAVTVLSVPATASAAITRPAATAVTAVAAEAPRGAIVSATRLDRLSPAQVSATLRAAGFPAPEHPLGVDVHRVVYRTIGTDGAPTTASGVVALPRSRDGRLPFAVYEHGTLPTKRYAPSVSADGDGRLVPVMFAAAGFAGLAPDYLGLGLGPGRHPYMDTASEVTASADLLRAARDLAARHGRTLDGRVMVTGFSQGGQAAMALGRALQQGAVPGLRLAALAPISGPYAVERAELPAVLSGDIEPHTATFYLAYWITSMNRLHHLYDTPGQAFRAPYDTTVEGLFDGLHTEEQIAAALPASPAELLTGEFMDLVRQPTGAFLEALRTGDTTCTGWRPRVPVTLYASRGDRDVAIANSRLCRDDLAAGGAEVRLVDVGAVDHVNGALRSLPRVLRAFQDLLS</sequence>
<dbReference type="AlphaFoldDB" id="A0A5N6BJ04"/>
<dbReference type="PANTHER" id="PTHR34853">
    <property type="match status" value="1"/>
</dbReference>
<dbReference type="InterPro" id="IPR005152">
    <property type="entry name" value="Lipase_secreted"/>
</dbReference>
<dbReference type="Proteomes" id="UP000313066">
    <property type="component" value="Unassembled WGS sequence"/>
</dbReference>
<dbReference type="PIRSF" id="PIRSF029171">
    <property type="entry name" value="Esterase_LipA"/>
    <property type="match status" value="1"/>
</dbReference>
<evidence type="ECO:0000313" key="2">
    <source>
        <dbReference type="EMBL" id="KAB8180003.1"/>
    </source>
</evidence>
<feature type="signal peptide" evidence="1">
    <location>
        <begin position="1"/>
        <end position="31"/>
    </location>
</feature>
<dbReference type="SUPFAM" id="SSF53474">
    <property type="entry name" value="alpha/beta-Hydrolases"/>
    <property type="match status" value="1"/>
</dbReference>
<comment type="caution">
    <text evidence="2">The sequence shown here is derived from an EMBL/GenBank/DDBJ whole genome shotgun (WGS) entry which is preliminary data.</text>
</comment>
<evidence type="ECO:0000256" key="1">
    <source>
        <dbReference type="SAM" id="SignalP"/>
    </source>
</evidence>
<dbReference type="EMBL" id="VDMA02000025">
    <property type="protein sequence ID" value="KAB8180003.1"/>
    <property type="molecule type" value="Genomic_DNA"/>
</dbReference>
<protein>
    <recommendedName>
        <fullName evidence="4">Alpha/beta hydrolase</fullName>
    </recommendedName>
</protein>
<gene>
    <name evidence="2" type="ORF">FH610_035110</name>
</gene>